<feature type="compositionally biased region" description="Polar residues" evidence="1">
    <location>
        <begin position="326"/>
        <end position="335"/>
    </location>
</feature>
<feature type="compositionally biased region" description="Low complexity" evidence="1">
    <location>
        <begin position="594"/>
        <end position="605"/>
    </location>
</feature>
<feature type="compositionally biased region" description="Polar residues" evidence="1">
    <location>
        <begin position="173"/>
        <end position="182"/>
    </location>
</feature>
<feature type="compositionally biased region" description="Basic and acidic residues" evidence="1">
    <location>
        <begin position="624"/>
        <end position="634"/>
    </location>
</feature>
<feature type="region of interest" description="Disordered" evidence="1">
    <location>
        <begin position="161"/>
        <end position="211"/>
    </location>
</feature>
<evidence type="ECO:0000256" key="1">
    <source>
        <dbReference type="SAM" id="MobiDB-lite"/>
    </source>
</evidence>
<feature type="compositionally biased region" description="Basic and acidic residues" evidence="1">
    <location>
        <begin position="251"/>
        <end position="266"/>
    </location>
</feature>
<feature type="region of interest" description="Disordered" evidence="1">
    <location>
        <begin position="393"/>
        <end position="429"/>
    </location>
</feature>
<dbReference type="AlphaFoldDB" id="A0A4Y2HW20"/>
<reference evidence="3 4" key="1">
    <citation type="journal article" date="2019" name="Sci. Rep.">
        <title>Orb-weaving spider Araneus ventricosus genome elucidates the spidroin gene catalogue.</title>
        <authorList>
            <person name="Kono N."/>
            <person name="Nakamura H."/>
            <person name="Ohtoshi R."/>
            <person name="Moran D.A.P."/>
            <person name="Shinohara A."/>
            <person name="Yoshida Y."/>
            <person name="Fujiwara M."/>
            <person name="Mori M."/>
            <person name="Tomita M."/>
            <person name="Arakawa K."/>
        </authorList>
    </citation>
    <scope>NUCLEOTIDE SEQUENCE [LARGE SCALE GENOMIC DNA]</scope>
</reference>
<accession>A0A4Y2HW20</accession>
<keyword evidence="2" id="KW-0732">Signal</keyword>
<feature type="region of interest" description="Disordered" evidence="1">
    <location>
        <begin position="232"/>
        <end position="351"/>
    </location>
</feature>
<keyword evidence="4" id="KW-1185">Reference proteome</keyword>
<comment type="caution">
    <text evidence="3">The sequence shown here is derived from an EMBL/GenBank/DDBJ whole genome shotgun (WGS) entry which is preliminary data.</text>
</comment>
<feature type="compositionally biased region" description="Low complexity" evidence="1">
    <location>
        <begin position="415"/>
        <end position="429"/>
    </location>
</feature>
<evidence type="ECO:0000313" key="4">
    <source>
        <dbReference type="Proteomes" id="UP000499080"/>
    </source>
</evidence>
<feature type="compositionally biased region" description="Polar residues" evidence="1">
    <location>
        <begin position="298"/>
        <end position="307"/>
    </location>
</feature>
<protein>
    <submittedName>
        <fullName evidence="3">Uncharacterized protein</fullName>
    </submittedName>
</protein>
<feature type="compositionally biased region" description="Polar residues" evidence="1">
    <location>
        <begin position="584"/>
        <end position="593"/>
    </location>
</feature>
<feature type="compositionally biased region" description="Low complexity" evidence="1">
    <location>
        <begin position="24"/>
        <end position="36"/>
    </location>
</feature>
<feature type="region of interest" description="Disordered" evidence="1">
    <location>
        <begin position="734"/>
        <end position="788"/>
    </location>
</feature>
<name>A0A4Y2HW20_ARAVE</name>
<feature type="compositionally biased region" description="Basic residues" evidence="1">
    <location>
        <begin position="870"/>
        <end position="881"/>
    </location>
</feature>
<feature type="chain" id="PRO_5021215733" evidence="2">
    <location>
        <begin position="20"/>
        <end position="964"/>
    </location>
</feature>
<dbReference type="OrthoDB" id="6432182at2759"/>
<feature type="region of interest" description="Disordered" evidence="1">
    <location>
        <begin position="846"/>
        <end position="931"/>
    </location>
</feature>
<evidence type="ECO:0000313" key="3">
    <source>
        <dbReference type="EMBL" id="GBM69478.1"/>
    </source>
</evidence>
<gene>
    <name evidence="3" type="ORF">AVEN_67880_1</name>
</gene>
<proteinExistence type="predicted"/>
<sequence length="964" mass="103947">MYLLFQLLVLLYLGACIVASTKAGTNETETTTTTAKPEASFPEAESALVETSVNLEGQETRTKSASHGYSEGGKGYLPQETIYHNYPHEEQVYEYGKRIAGPYKGGIDSSYHVQQDHIHYPQSGYIESQGHYEQQQVDDYGHENGKGIGYPQVKIHDDSYGKEHIDDYGHSSGKGTPYQQADSYGKDDYGHSSGKGTPYQQADSYGKDDYGHSSGKGIAYSQVKIQSDSYGKELDDYGHSVGKGTPYPHGKSQDDSYGKEHVDDYGHSSGKGTPYQQIKIHGDSYGKEHLDDYGHSSGKGTPYQQVKIQGDSYGKEHLDDYGHSSGKGTPYQQADSYGKEDYGKHEKSYSSYKSVGDAKAPYLKYSYNVPKKQYVPDDHYDVKDYGGSAGYGSEDAGYHGKGQDEGSYGKGGSKGYSHASKSSDYSSGGHDYASVGKVSHFPVIPKESGYVGGGYKEPEYLHQSPKGAAYLHEAGYHSDSGKSAGIPHSEVKQEKVAVFIKQIGHSKDVHEYGTKHGERHGFLLLPVVPGKPDDKIKIETTGGYGGLDYKSIAQDYVQKPIPEHDAKYSYSSYFKSGAANYATGSGKSSYDGNSKSSYGGHSKSSLAPHGGHTKEDISSYGGDSKLHHGDKEYYNHGGHGGHVGEVGYGVAAKGHSSYEPHYENIKESSYGHAPVAQYHKEPLIYEGAKSSSDHGSGYGINGNAKYVNSQEYEHPKSYGKGGIASYETGISHKGTPYGKEGPSIDVHHSYSSGHSSPKGGYDAKSSPVSYGKQHSIAPLKGKGYSQSHGYESQKAYGAEVASPYVVSSGEKHSGIQSKGFPPVSYGSFTPITSPYGSVVDFSRSASKKSVSSKSQGGGYKSAGQDGYGHSKQRSSSYRRPKSFAVILQRAQGGHSDGYGSRASYSANVKGGSKSSSHGYSDQGFQPMIPKHGGISEYYNLESYGSSPRYSAIAHPKSKSSSRKN</sequence>
<evidence type="ECO:0000256" key="2">
    <source>
        <dbReference type="SAM" id="SignalP"/>
    </source>
</evidence>
<organism evidence="3 4">
    <name type="scientific">Araneus ventricosus</name>
    <name type="common">Orbweaver spider</name>
    <name type="synonym">Epeira ventricosa</name>
    <dbReference type="NCBI Taxonomy" id="182803"/>
    <lineage>
        <taxon>Eukaryota</taxon>
        <taxon>Metazoa</taxon>
        <taxon>Ecdysozoa</taxon>
        <taxon>Arthropoda</taxon>
        <taxon>Chelicerata</taxon>
        <taxon>Arachnida</taxon>
        <taxon>Araneae</taxon>
        <taxon>Araneomorphae</taxon>
        <taxon>Entelegynae</taxon>
        <taxon>Araneoidea</taxon>
        <taxon>Araneidae</taxon>
        <taxon>Araneus</taxon>
    </lineage>
</organism>
<feature type="compositionally biased region" description="Basic and acidic residues" evidence="1">
    <location>
        <begin position="313"/>
        <end position="322"/>
    </location>
</feature>
<feature type="compositionally biased region" description="Basic and acidic residues" evidence="1">
    <location>
        <begin position="337"/>
        <end position="348"/>
    </location>
</feature>
<dbReference type="Proteomes" id="UP000499080">
    <property type="component" value="Unassembled WGS sequence"/>
</dbReference>
<feature type="compositionally biased region" description="Basic and acidic residues" evidence="1">
    <location>
        <begin position="280"/>
        <end position="294"/>
    </location>
</feature>
<feature type="compositionally biased region" description="Polar residues" evidence="1">
    <location>
        <begin position="194"/>
        <end position="203"/>
    </location>
</feature>
<feature type="region of interest" description="Disordered" evidence="1">
    <location>
        <begin position="24"/>
        <end position="43"/>
    </location>
</feature>
<feature type="signal peptide" evidence="2">
    <location>
        <begin position="1"/>
        <end position="19"/>
    </location>
</feature>
<feature type="region of interest" description="Disordered" evidence="1">
    <location>
        <begin position="584"/>
        <end position="638"/>
    </location>
</feature>
<dbReference type="EMBL" id="BGPR01002197">
    <property type="protein sequence ID" value="GBM69478.1"/>
    <property type="molecule type" value="Genomic_DNA"/>
</dbReference>